<dbReference type="PROSITE" id="PS50234">
    <property type="entry name" value="VWFA"/>
    <property type="match status" value="1"/>
</dbReference>
<dbReference type="SUPFAM" id="SSF53300">
    <property type="entry name" value="vWA-like"/>
    <property type="match status" value="1"/>
</dbReference>
<organism evidence="2 3">
    <name type="scientific">Tumidithrix elongata BACA0141</name>
    <dbReference type="NCBI Taxonomy" id="2716417"/>
    <lineage>
        <taxon>Bacteria</taxon>
        <taxon>Bacillati</taxon>
        <taxon>Cyanobacteriota</taxon>
        <taxon>Cyanophyceae</taxon>
        <taxon>Pseudanabaenales</taxon>
        <taxon>Pseudanabaenaceae</taxon>
        <taxon>Tumidithrix</taxon>
        <taxon>Tumidithrix elongata</taxon>
    </lineage>
</organism>
<comment type="caution">
    <text evidence="2">The sequence shown here is derived from an EMBL/GenBank/DDBJ whole genome shotgun (WGS) entry which is preliminary data.</text>
</comment>
<evidence type="ECO:0000259" key="1">
    <source>
        <dbReference type="PROSITE" id="PS50234"/>
    </source>
</evidence>
<evidence type="ECO:0000313" key="3">
    <source>
        <dbReference type="Proteomes" id="UP001333818"/>
    </source>
</evidence>
<dbReference type="InterPro" id="IPR036465">
    <property type="entry name" value="vWFA_dom_sf"/>
</dbReference>
<dbReference type="InterPro" id="IPR002035">
    <property type="entry name" value="VWF_A"/>
</dbReference>
<dbReference type="AlphaFoldDB" id="A0AAW9Q870"/>
<sequence length="280" mass="30738">MPYSAEISRRHPSCFLFLVDQSGSMADSFDPKSGHELQKAQVVADAVNRLLDSLGQRCVKGNEIYNYFDVGVIGYNSEVAPALDGSLSGQAIAPISTIYENPAELEHRTQQVSDGMGGIVEVSNDFPIWFKPIANGGTAMCNVFEMARGLLQDWVEKHPQSYPPTIINITDGESTDGDPREAANRLKEVHTNDGSVLLYNIHLSSEDVSQISFPSTADVLQDPYAKLMYEISSPLPKAAKNAAEKEGYKVSSESRAFMFNADPVKLIQFLDIGTRTDNLR</sequence>
<proteinExistence type="predicted"/>
<feature type="domain" description="VWFA" evidence="1">
    <location>
        <begin position="14"/>
        <end position="205"/>
    </location>
</feature>
<dbReference type="EMBL" id="JAZBJZ010000114">
    <property type="protein sequence ID" value="MEE3719131.1"/>
    <property type="molecule type" value="Genomic_DNA"/>
</dbReference>
<keyword evidence="3" id="KW-1185">Reference proteome</keyword>
<name>A0AAW9Q870_9CYAN</name>
<protein>
    <submittedName>
        <fullName evidence="2">VWA domain-containing protein</fullName>
    </submittedName>
</protein>
<dbReference type="RefSeq" id="WP_330485567.1">
    <property type="nucleotide sequence ID" value="NZ_JAZBJZ010000114.1"/>
</dbReference>
<gene>
    <name evidence="2" type="ORF">V2H45_20510</name>
</gene>
<dbReference type="Proteomes" id="UP001333818">
    <property type="component" value="Unassembled WGS sequence"/>
</dbReference>
<dbReference type="Gene3D" id="3.40.50.410">
    <property type="entry name" value="von Willebrand factor, type A domain"/>
    <property type="match status" value="1"/>
</dbReference>
<evidence type="ECO:0000313" key="2">
    <source>
        <dbReference type="EMBL" id="MEE3719131.1"/>
    </source>
</evidence>
<accession>A0AAW9Q870</accession>
<dbReference type="CDD" id="cd00198">
    <property type="entry name" value="vWFA"/>
    <property type="match status" value="1"/>
</dbReference>
<reference evidence="2" key="1">
    <citation type="submission" date="2024-01" db="EMBL/GenBank/DDBJ databases">
        <title>Bank of Algae and Cyanobacteria of the Azores (BACA) strain genomes.</title>
        <authorList>
            <person name="Luz R."/>
            <person name="Cordeiro R."/>
            <person name="Fonseca A."/>
            <person name="Goncalves V."/>
        </authorList>
    </citation>
    <scope>NUCLEOTIDE SEQUENCE</scope>
    <source>
        <strain evidence="2">BACA0141</strain>
    </source>
</reference>